<organism evidence="2 3">
    <name type="scientific">Haemaphysalis longicornis</name>
    <name type="common">Bush tick</name>
    <dbReference type="NCBI Taxonomy" id="44386"/>
    <lineage>
        <taxon>Eukaryota</taxon>
        <taxon>Metazoa</taxon>
        <taxon>Ecdysozoa</taxon>
        <taxon>Arthropoda</taxon>
        <taxon>Chelicerata</taxon>
        <taxon>Arachnida</taxon>
        <taxon>Acari</taxon>
        <taxon>Parasitiformes</taxon>
        <taxon>Ixodida</taxon>
        <taxon>Ixodoidea</taxon>
        <taxon>Ixodidae</taxon>
        <taxon>Haemaphysalinae</taxon>
        <taxon>Haemaphysalis</taxon>
    </lineage>
</organism>
<gene>
    <name evidence="2" type="ORF">HPB48_008908</name>
</gene>
<feature type="domain" description="Transposable element P transposase-like RNase H" evidence="1">
    <location>
        <begin position="3"/>
        <end position="115"/>
    </location>
</feature>
<evidence type="ECO:0000259" key="1">
    <source>
        <dbReference type="Pfam" id="PF21787"/>
    </source>
</evidence>
<dbReference type="AlphaFoldDB" id="A0A9J6FT17"/>
<dbReference type="InterPro" id="IPR048365">
    <property type="entry name" value="TNP-like_RNaseH_N"/>
</dbReference>
<comment type="caution">
    <text evidence="2">The sequence shown here is derived from an EMBL/GenBank/DDBJ whole genome shotgun (WGS) entry which is preliminary data.</text>
</comment>
<dbReference type="OMA" id="KENCMAP"/>
<dbReference type="EMBL" id="JABSTR010000003">
    <property type="protein sequence ID" value="KAH9365456.1"/>
    <property type="molecule type" value="Genomic_DNA"/>
</dbReference>
<reference evidence="2 3" key="1">
    <citation type="journal article" date="2020" name="Cell">
        <title>Large-Scale Comparative Analyses of Tick Genomes Elucidate Their Genetic Diversity and Vector Capacities.</title>
        <authorList>
            <consortium name="Tick Genome and Microbiome Consortium (TIGMIC)"/>
            <person name="Jia N."/>
            <person name="Wang J."/>
            <person name="Shi W."/>
            <person name="Du L."/>
            <person name="Sun Y."/>
            <person name="Zhan W."/>
            <person name="Jiang J.F."/>
            <person name="Wang Q."/>
            <person name="Zhang B."/>
            <person name="Ji P."/>
            <person name="Bell-Sakyi L."/>
            <person name="Cui X.M."/>
            <person name="Yuan T.T."/>
            <person name="Jiang B.G."/>
            <person name="Yang W.F."/>
            <person name="Lam T.T."/>
            <person name="Chang Q.C."/>
            <person name="Ding S.J."/>
            <person name="Wang X.J."/>
            <person name="Zhu J.G."/>
            <person name="Ruan X.D."/>
            <person name="Zhao L."/>
            <person name="Wei J.T."/>
            <person name="Ye R.Z."/>
            <person name="Que T.C."/>
            <person name="Du C.H."/>
            <person name="Zhou Y.H."/>
            <person name="Cheng J.X."/>
            <person name="Dai P.F."/>
            <person name="Guo W.B."/>
            <person name="Han X.H."/>
            <person name="Huang E.J."/>
            <person name="Li L.F."/>
            <person name="Wei W."/>
            <person name="Gao Y.C."/>
            <person name="Liu J.Z."/>
            <person name="Shao H.Z."/>
            <person name="Wang X."/>
            <person name="Wang C.C."/>
            <person name="Yang T.C."/>
            <person name="Huo Q.B."/>
            <person name="Li W."/>
            <person name="Chen H.Y."/>
            <person name="Chen S.E."/>
            <person name="Zhou L.G."/>
            <person name="Ni X.B."/>
            <person name="Tian J.H."/>
            <person name="Sheng Y."/>
            <person name="Liu T."/>
            <person name="Pan Y.S."/>
            <person name="Xia L.Y."/>
            <person name="Li J."/>
            <person name="Zhao F."/>
            <person name="Cao W.C."/>
        </authorList>
    </citation>
    <scope>NUCLEOTIDE SEQUENCE [LARGE SCALE GENOMIC DNA]</scope>
    <source>
        <strain evidence="2">HaeL-2018</strain>
    </source>
</reference>
<protein>
    <recommendedName>
        <fullName evidence="1">Transposable element P transposase-like RNase H domain-containing protein</fullName>
    </recommendedName>
</protein>
<sequence length="116" mass="12734">MDEFQCHGGLIPDEMKLSEKFGVAQGTGKIDGFVDLGAFTPDHDQTVPCDHGMVVMFQPLSGSWHQILGVFASRGNVKAHLLSKIILEAVVFAERAGLKVDYVTCDGASWNRSMWH</sequence>
<dbReference type="OrthoDB" id="6506087at2759"/>
<proteinExistence type="predicted"/>
<evidence type="ECO:0000313" key="3">
    <source>
        <dbReference type="Proteomes" id="UP000821853"/>
    </source>
</evidence>
<dbReference type="Pfam" id="PF21787">
    <property type="entry name" value="TNP-like_RNaseH_N"/>
    <property type="match status" value="1"/>
</dbReference>
<name>A0A9J6FT17_HAELO</name>
<dbReference type="Proteomes" id="UP000821853">
    <property type="component" value="Unassembled WGS sequence"/>
</dbReference>
<evidence type="ECO:0000313" key="2">
    <source>
        <dbReference type="EMBL" id="KAH9365456.1"/>
    </source>
</evidence>
<dbReference type="VEuPathDB" id="VectorBase:HLOH_063229"/>
<accession>A0A9J6FT17</accession>
<keyword evidence="3" id="KW-1185">Reference proteome</keyword>